<accession>A0A0K2JI11</accession>
<dbReference type="STRING" id="273035.SKUN_00969"/>
<evidence type="ECO:0000313" key="1">
    <source>
        <dbReference type="EMBL" id="ALA97856.1"/>
    </source>
</evidence>
<dbReference type="KEGG" id="skn:SKUN_00969"/>
<dbReference type="AlphaFoldDB" id="A0A0K2JI11"/>
<dbReference type="Proteomes" id="UP000062963">
    <property type="component" value="Chromosome"/>
</dbReference>
<evidence type="ECO:0000313" key="2">
    <source>
        <dbReference type="Proteomes" id="UP000062963"/>
    </source>
</evidence>
<name>A0A0K2JI11_SPIKU</name>
<dbReference type="EMBL" id="CP010899">
    <property type="protein sequence ID" value="ALA97856.1"/>
    <property type="molecule type" value="Genomic_DNA"/>
</dbReference>
<gene>
    <name evidence="1" type="ORF">SKUN_00969</name>
</gene>
<sequence>MEKDIKIFCIQHLIFLRMLIYKKLTILSIKITIKLKFQIMFCIFKLTELLFLFEKIKKSWKKYFFQLCILELMNKNQLKQEK</sequence>
<proteinExistence type="predicted"/>
<keyword evidence="2" id="KW-1185">Reference proteome</keyword>
<protein>
    <submittedName>
        <fullName evidence="1">Uncharacterized protein</fullName>
    </submittedName>
</protein>
<dbReference type="PATRIC" id="fig|273035.7.peg.1193"/>
<organism evidence="1 2">
    <name type="scientific">Spiroplasma kunkelii CR2-3x</name>
    <dbReference type="NCBI Taxonomy" id="273035"/>
    <lineage>
        <taxon>Bacteria</taxon>
        <taxon>Bacillati</taxon>
        <taxon>Mycoplasmatota</taxon>
        <taxon>Mollicutes</taxon>
        <taxon>Entomoplasmatales</taxon>
        <taxon>Spiroplasmataceae</taxon>
        <taxon>Spiroplasma</taxon>
    </lineage>
</organism>
<reference evidence="1 2" key="1">
    <citation type="journal article" date="2015" name="Genome Announc.">
        <title>Complete Genome Sequence of Spiroplasma kunkelii Strain CR2-3x, Causal Agent of Corn Stunt Disease in Zea mays L.</title>
        <authorList>
            <person name="Davis R.E."/>
            <person name="Shao J."/>
            <person name="Dally E.L."/>
            <person name="Zhao Y."/>
            <person name="Gasparich G.E."/>
            <person name="Gaynor B.J."/>
            <person name="Athey J.C."/>
            <person name="Harrison N.A."/>
            <person name="Donofrio N."/>
        </authorList>
    </citation>
    <scope>NUCLEOTIDE SEQUENCE [LARGE SCALE GENOMIC DNA]</scope>
    <source>
        <strain evidence="1 2">CR2-3x</strain>
    </source>
</reference>